<sequence>GQFELSCRHVNTTGRTYAPAKRELRSIMRFLQAENWFVENNQYSRLLSNFTTAAKSHDDLWSCLHSAIVTQQLLEQHKWDVSDHPAYSPYLATSEFHLFSALKNWQGGQSFLKN</sequence>
<gene>
    <name evidence="1" type="ORF">AVEN_152039_1</name>
</gene>
<reference evidence="1 2" key="1">
    <citation type="journal article" date="2019" name="Sci. Rep.">
        <title>Orb-weaving spider Araneus ventricosus genome elucidates the spidroin gene catalogue.</title>
        <authorList>
            <person name="Kono N."/>
            <person name="Nakamura H."/>
            <person name="Ohtoshi R."/>
            <person name="Moran D.A.P."/>
            <person name="Shinohara A."/>
            <person name="Yoshida Y."/>
            <person name="Fujiwara M."/>
            <person name="Mori M."/>
            <person name="Tomita M."/>
            <person name="Arakawa K."/>
        </authorList>
    </citation>
    <scope>NUCLEOTIDE SEQUENCE [LARGE SCALE GENOMIC DNA]</scope>
</reference>
<feature type="non-terminal residue" evidence="1">
    <location>
        <position position="1"/>
    </location>
</feature>
<keyword evidence="2" id="KW-1185">Reference proteome</keyword>
<proteinExistence type="predicted"/>
<protein>
    <submittedName>
        <fullName evidence="1">Uncharacterized protein</fullName>
    </submittedName>
</protein>
<dbReference type="InterPro" id="IPR036397">
    <property type="entry name" value="RNaseH_sf"/>
</dbReference>
<organism evidence="1 2">
    <name type="scientific">Araneus ventricosus</name>
    <name type="common">Orbweaver spider</name>
    <name type="synonym">Epeira ventricosa</name>
    <dbReference type="NCBI Taxonomy" id="182803"/>
    <lineage>
        <taxon>Eukaryota</taxon>
        <taxon>Metazoa</taxon>
        <taxon>Ecdysozoa</taxon>
        <taxon>Arthropoda</taxon>
        <taxon>Chelicerata</taxon>
        <taxon>Arachnida</taxon>
        <taxon>Araneae</taxon>
        <taxon>Araneomorphae</taxon>
        <taxon>Entelegynae</taxon>
        <taxon>Araneoidea</taxon>
        <taxon>Araneidae</taxon>
        <taxon>Araneus</taxon>
    </lineage>
</organism>
<dbReference type="EMBL" id="BGPR01021773">
    <property type="protein sequence ID" value="GBN87359.1"/>
    <property type="molecule type" value="Genomic_DNA"/>
</dbReference>
<name>A0A4Y2SJB4_ARAVE</name>
<accession>A0A4Y2SJB4</accession>
<dbReference type="GO" id="GO:0003676">
    <property type="term" value="F:nucleic acid binding"/>
    <property type="evidence" value="ECO:0007669"/>
    <property type="project" value="InterPro"/>
</dbReference>
<evidence type="ECO:0000313" key="2">
    <source>
        <dbReference type="Proteomes" id="UP000499080"/>
    </source>
</evidence>
<evidence type="ECO:0000313" key="1">
    <source>
        <dbReference type="EMBL" id="GBN87359.1"/>
    </source>
</evidence>
<dbReference type="Proteomes" id="UP000499080">
    <property type="component" value="Unassembled WGS sequence"/>
</dbReference>
<dbReference type="OrthoDB" id="10017160at2759"/>
<dbReference type="AlphaFoldDB" id="A0A4Y2SJB4"/>
<comment type="caution">
    <text evidence="1">The sequence shown here is derived from an EMBL/GenBank/DDBJ whole genome shotgun (WGS) entry which is preliminary data.</text>
</comment>
<dbReference type="Gene3D" id="3.30.420.10">
    <property type="entry name" value="Ribonuclease H-like superfamily/Ribonuclease H"/>
    <property type="match status" value="1"/>
</dbReference>